<proteinExistence type="predicted"/>
<dbReference type="Proteomes" id="UP000324222">
    <property type="component" value="Unassembled WGS sequence"/>
</dbReference>
<accession>A0A5B7FXX6</accession>
<evidence type="ECO:0000313" key="1">
    <source>
        <dbReference type="EMBL" id="MPC50059.1"/>
    </source>
</evidence>
<dbReference type="EMBL" id="VSRR010009259">
    <property type="protein sequence ID" value="MPC50059.1"/>
    <property type="molecule type" value="Genomic_DNA"/>
</dbReference>
<sequence length="137" mass="14795">MKVCCARPPAAGCSRPTWRRQFHGPCLQWDQNAATWLPTATPPHGPIAAKHGRGTMFFGGYKAPQCYSVYTRSLVALVQPIVLLVRRVAYRTQMGGGLKSHSYSQVWVWSGRGAANTAGGQRYGAGISTGGRCSAKK</sequence>
<keyword evidence="2" id="KW-1185">Reference proteome</keyword>
<reference evidence="1 2" key="1">
    <citation type="submission" date="2019-05" db="EMBL/GenBank/DDBJ databases">
        <title>Another draft genome of Portunus trituberculatus and its Hox gene families provides insights of decapod evolution.</title>
        <authorList>
            <person name="Jeong J.-H."/>
            <person name="Song I."/>
            <person name="Kim S."/>
            <person name="Choi T."/>
            <person name="Kim D."/>
            <person name="Ryu S."/>
            <person name="Kim W."/>
        </authorList>
    </citation>
    <scope>NUCLEOTIDE SEQUENCE [LARGE SCALE GENOMIC DNA]</scope>
    <source>
        <tissue evidence="1">Muscle</tissue>
    </source>
</reference>
<organism evidence="1 2">
    <name type="scientific">Portunus trituberculatus</name>
    <name type="common">Swimming crab</name>
    <name type="synonym">Neptunus trituberculatus</name>
    <dbReference type="NCBI Taxonomy" id="210409"/>
    <lineage>
        <taxon>Eukaryota</taxon>
        <taxon>Metazoa</taxon>
        <taxon>Ecdysozoa</taxon>
        <taxon>Arthropoda</taxon>
        <taxon>Crustacea</taxon>
        <taxon>Multicrustacea</taxon>
        <taxon>Malacostraca</taxon>
        <taxon>Eumalacostraca</taxon>
        <taxon>Eucarida</taxon>
        <taxon>Decapoda</taxon>
        <taxon>Pleocyemata</taxon>
        <taxon>Brachyura</taxon>
        <taxon>Eubrachyura</taxon>
        <taxon>Portunoidea</taxon>
        <taxon>Portunidae</taxon>
        <taxon>Portuninae</taxon>
        <taxon>Portunus</taxon>
    </lineage>
</organism>
<comment type="caution">
    <text evidence="1">The sequence shown here is derived from an EMBL/GenBank/DDBJ whole genome shotgun (WGS) entry which is preliminary data.</text>
</comment>
<protein>
    <submittedName>
        <fullName evidence="1">Uncharacterized protein</fullName>
    </submittedName>
</protein>
<dbReference type="AlphaFoldDB" id="A0A5B7FXX6"/>
<gene>
    <name evidence="1" type="ORF">E2C01_043881</name>
</gene>
<name>A0A5B7FXX6_PORTR</name>
<evidence type="ECO:0000313" key="2">
    <source>
        <dbReference type="Proteomes" id="UP000324222"/>
    </source>
</evidence>